<dbReference type="SUPFAM" id="SSF53474">
    <property type="entry name" value="alpha/beta-Hydrolases"/>
    <property type="match status" value="1"/>
</dbReference>
<dbReference type="PANTHER" id="PTHR40841">
    <property type="entry name" value="SIDEROPHORE TRIACETYLFUSARININE C ESTERASE"/>
    <property type="match status" value="1"/>
</dbReference>
<dbReference type="InterPro" id="IPR011990">
    <property type="entry name" value="TPR-like_helical_dom_sf"/>
</dbReference>
<dbReference type="InterPro" id="IPR000801">
    <property type="entry name" value="Esterase-like"/>
</dbReference>
<keyword evidence="5" id="KW-1185">Reference proteome</keyword>
<dbReference type="EMBL" id="VRUR01000001">
    <property type="protein sequence ID" value="TXN38322.1"/>
    <property type="molecule type" value="Genomic_DNA"/>
</dbReference>
<sequence>MKKMLIRFLVPCLFLVLSTPSVGQLFERRTIEEISFSSQVLKEKRPILISKPTLYEERNERYFVVYVLDGNMNTGFTSGIAELLYQSGFPRLLVIGIPSTYRDRDLTPTAYGETTSGGGADNFLRFLKEELIPYVDENYRTHDFKVLIGHSFGGLFATHTLYTEPGLFNAYVAITPTVVYDNFYSGNKLRRFFRNKNTLPTSFFFSVGNELNPEGDAVFHLNELFKKEAPSDLNWKFEYYQKENHSTTPLIATLDGLRFIFQDLVLEDEIVKIKGLEYLKTYYANLKNKYNIPIKVPQRTLMNYGYYLMENSRNDEALDVFGFYAEIHPTIPVPYDAMADIYIKNNDKEKAIFCLETLLKMNPGYDYAKKRLDKLNGN</sequence>
<keyword evidence="2" id="KW-0378">Hydrolase</keyword>
<accession>A0A5C8V9C8</accession>
<evidence type="ECO:0000313" key="5">
    <source>
        <dbReference type="Proteomes" id="UP000321456"/>
    </source>
</evidence>
<dbReference type="InterPro" id="IPR029058">
    <property type="entry name" value="AB_hydrolase_fold"/>
</dbReference>
<gene>
    <name evidence="4" type="ORF">FVB32_08510</name>
</gene>
<name>A0A5C8V9C8_9FLAO</name>
<proteinExistence type="inferred from homology"/>
<comment type="similarity">
    <text evidence="1">Belongs to the esterase D family.</text>
</comment>
<dbReference type="Gene3D" id="3.40.50.1820">
    <property type="entry name" value="alpha/beta hydrolase"/>
    <property type="match status" value="1"/>
</dbReference>
<protein>
    <submittedName>
        <fullName evidence="4">Uncharacterized protein</fullName>
    </submittedName>
</protein>
<feature type="signal peptide" evidence="3">
    <location>
        <begin position="1"/>
        <end position="23"/>
    </location>
</feature>
<keyword evidence="3" id="KW-0732">Signal</keyword>
<dbReference type="InterPro" id="IPR052558">
    <property type="entry name" value="Siderophore_Hydrolase_D"/>
</dbReference>
<evidence type="ECO:0000313" key="4">
    <source>
        <dbReference type="EMBL" id="TXN38322.1"/>
    </source>
</evidence>
<feature type="chain" id="PRO_5022990447" evidence="3">
    <location>
        <begin position="24"/>
        <end position="378"/>
    </location>
</feature>
<dbReference type="RefSeq" id="WP_147743227.1">
    <property type="nucleotide sequence ID" value="NZ_VRUR01000001.1"/>
</dbReference>
<dbReference type="Pfam" id="PF00756">
    <property type="entry name" value="Esterase"/>
    <property type="match status" value="1"/>
</dbReference>
<dbReference type="Proteomes" id="UP000321456">
    <property type="component" value="Unassembled WGS sequence"/>
</dbReference>
<dbReference type="GO" id="GO:0016788">
    <property type="term" value="F:hydrolase activity, acting on ester bonds"/>
    <property type="evidence" value="ECO:0007669"/>
    <property type="project" value="TreeGrafter"/>
</dbReference>
<dbReference type="PANTHER" id="PTHR40841:SF2">
    <property type="entry name" value="SIDEROPHORE-DEGRADING ESTERASE (EUROFUNG)"/>
    <property type="match status" value="1"/>
</dbReference>
<evidence type="ECO:0000256" key="3">
    <source>
        <dbReference type="SAM" id="SignalP"/>
    </source>
</evidence>
<dbReference type="SUPFAM" id="SSF48452">
    <property type="entry name" value="TPR-like"/>
    <property type="match status" value="1"/>
</dbReference>
<evidence type="ECO:0000256" key="1">
    <source>
        <dbReference type="ARBA" id="ARBA00005622"/>
    </source>
</evidence>
<organism evidence="4 5">
    <name type="scientific">Flagellimonas hymeniacidonis</name>
    <dbReference type="NCBI Taxonomy" id="2603628"/>
    <lineage>
        <taxon>Bacteria</taxon>
        <taxon>Pseudomonadati</taxon>
        <taxon>Bacteroidota</taxon>
        <taxon>Flavobacteriia</taxon>
        <taxon>Flavobacteriales</taxon>
        <taxon>Flavobacteriaceae</taxon>
        <taxon>Flagellimonas</taxon>
    </lineage>
</organism>
<comment type="caution">
    <text evidence="4">The sequence shown here is derived from an EMBL/GenBank/DDBJ whole genome shotgun (WGS) entry which is preliminary data.</text>
</comment>
<evidence type="ECO:0000256" key="2">
    <source>
        <dbReference type="ARBA" id="ARBA00022801"/>
    </source>
</evidence>
<reference evidence="4 5" key="1">
    <citation type="submission" date="2019-08" db="EMBL/GenBank/DDBJ databases">
        <title>Professor.</title>
        <authorList>
            <person name="Park J.S."/>
        </authorList>
    </citation>
    <scope>NUCLEOTIDE SEQUENCE [LARGE SCALE GENOMIC DNA]</scope>
    <source>
        <strain evidence="4 5">176CP5-101</strain>
    </source>
</reference>
<dbReference type="AlphaFoldDB" id="A0A5C8V9C8"/>